<feature type="domain" description="Flavodoxin-like fold" evidence="2">
    <location>
        <begin position="3"/>
        <end position="166"/>
    </location>
</feature>
<dbReference type="SUPFAM" id="SSF52218">
    <property type="entry name" value="Flavoproteins"/>
    <property type="match status" value="1"/>
</dbReference>
<dbReference type="Gene3D" id="3.40.50.360">
    <property type="match status" value="1"/>
</dbReference>
<evidence type="ECO:0000259" key="2">
    <source>
        <dbReference type="Pfam" id="PF02525"/>
    </source>
</evidence>
<accession>A0ABS4DEQ3</accession>
<dbReference type="RefSeq" id="WP_135480126.1">
    <property type="nucleotide sequence ID" value="NZ_SIJK02000047.1"/>
</dbReference>
<keyword evidence="4" id="KW-1185">Reference proteome</keyword>
<dbReference type="Pfam" id="PF02525">
    <property type="entry name" value="Flavodoxin_2"/>
    <property type="match status" value="1"/>
</dbReference>
<evidence type="ECO:0000256" key="1">
    <source>
        <dbReference type="ARBA" id="ARBA00023002"/>
    </source>
</evidence>
<sequence length="205" mass="23677">MARVLVLFAHPALEKSRVNRRLLKALPKLPGLTFHDLYEQYPSFHINVAYEQALLTSHDTIIVQHPLYWYSVPPLLKQWMDLVLEHGWAYGLRGEALRGKQIFLVTTVGGPASSYTHEGFQKHTLRDFLLPIEQTTRLCRMHYLPPYVIYGTHRLNEDDLVREAVAYRRLLEWVHNHQLPFDGSATQSYATMNEAMAALAPEVMV</sequence>
<keyword evidence="1" id="KW-0560">Oxidoreductase</keyword>
<protein>
    <submittedName>
        <fullName evidence="3">NAD(P)H-dependent oxidoreductase</fullName>
    </submittedName>
</protein>
<dbReference type="PANTHER" id="PTHR47307">
    <property type="entry name" value="GLUTATHIONE-REGULATED POTASSIUM-EFFLUX SYSTEM ANCILLARY PROTEIN KEFG"/>
    <property type="match status" value="1"/>
</dbReference>
<gene>
    <name evidence="3" type="ORF">EYB53_019510</name>
</gene>
<dbReference type="InterPro" id="IPR029039">
    <property type="entry name" value="Flavoprotein-like_sf"/>
</dbReference>
<proteinExistence type="predicted"/>
<dbReference type="InterPro" id="IPR046980">
    <property type="entry name" value="KefG/KefF"/>
</dbReference>
<comment type="caution">
    <text evidence="3">The sequence shown here is derived from an EMBL/GenBank/DDBJ whole genome shotgun (WGS) entry which is preliminary data.</text>
</comment>
<dbReference type="PANTHER" id="PTHR47307:SF1">
    <property type="entry name" value="GLUTATHIONE-REGULATED POTASSIUM-EFFLUX SYSTEM ANCILLARY PROTEIN KEFG"/>
    <property type="match status" value="1"/>
</dbReference>
<name>A0ABS4DEQ3_9CHLR</name>
<reference evidence="3 4" key="1">
    <citation type="submission" date="2021-03" db="EMBL/GenBank/DDBJ databases">
        <authorList>
            <person name="Grouzdev D.S."/>
        </authorList>
    </citation>
    <scope>NUCLEOTIDE SEQUENCE [LARGE SCALE GENOMIC DNA]</scope>
    <source>
        <strain evidence="3 4">M50-1</strain>
    </source>
</reference>
<organism evidence="3 4">
    <name type="scientific">Candidatus Chloroploca mongolica</name>
    <dbReference type="NCBI Taxonomy" id="2528176"/>
    <lineage>
        <taxon>Bacteria</taxon>
        <taxon>Bacillati</taxon>
        <taxon>Chloroflexota</taxon>
        <taxon>Chloroflexia</taxon>
        <taxon>Chloroflexales</taxon>
        <taxon>Chloroflexineae</taxon>
        <taxon>Oscillochloridaceae</taxon>
        <taxon>Candidatus Chloroploca</taxon>
    </lineage>
</organism>
<dbReference type="InterPro" id="IPR003680">
    <property type="entry name" value="Flavodoxin_fold"/>
</dbReference>
<dbReference type="EMBL" id="SIJK02000047">
    <property type="protein sequence ID" value="MBP1467913.1"/>
    <property type="molecule type" value="Genomic_DNA"/>
</dbReference>
<dbReference type="Proteomes" id="UP001193081">
    <property type="component" value="Unassembled WGS sequence"/>
</dbReference>
<evidence type="ECO:0000313" key="4">
    <source>
        <dbReference type="Proteomes" id="UP001193081"/>
    </source>
</evidence>
<evidence type="ECO:0000313" key="3">
    <source>
        <dbReference type="EMBL" id="MBP1467913.1"/>
    </source>
</evidence>